<protein>
    <recommendedName>
        <fullName evidence="3">histidine kinase</fullName>
        <ecNumber evidence="3">2.7.13.3</ecNumber>
    </recommendedName>
</protein>
<dbReference type="InterPro" id="IPR001610">
    <property type="entry name" value="PAC"/>
</dbReference>
<evidence type="ECO:0000256" key="4">
    <source>
        <dbReference type="ARBA" id="ARBA00022553"/>
    </source>
</evidence>
<evidence type="ECO:0000256" key="2">
    <source>
        <dbReference type="ARBA" id="ARBA00004236"/>
    </source>
</evidence>
<dbReference type="InterPro" id="IPR004358">
    <property type="entry name" value="Sig_transdc_His_kin-like_C"/>
</dbReference>
<gene>
    <name evidence="11" type="ORF">GCM10023349_07790</name>
</gene>
<evidence type="ECO:0000256" key="1">
    <source>
        <dbReference type="ARBA" id="ARBA00000085"/>
    </source>
</evidence>
<comment type="caution">
    <text evidence="11">The sequence shown here is derived from an EMBL/GenBank/DDBJ whole genome shotgun (WGS) entry which is preliminary data.</text>
</comment>
<dbReference type="PANTHER" id="PTHR43047">
    <property type="entry name" value="TWO-COMPONENT HISTIDINE PROTEIN KINASE"/>
    <property type="match status" value="1"/>
</dbReference>
<name>A0ABP8WWQ9_9ACTN</name>
<dbReference type="PROSITE" id="PS50112">
    <property type="entry name" value="PAS"/>
    <property type="match status" value="2"/>
</dbReference>
<evidence type="ECO:0000256" key="5">
    <source>
        <dbReference type="ARBA" id="ARBA00022679"/>
    </source>
</evidence>
<dbReference type="InterPro" id="IPR036097">
    <property type="entry name" value="HisK_dim/P_sf"/>
</dbReference>
<keyword evidence="7" id="KW-0902">Two-component regulatory system</keyword>
<dbReference type="Pfam" id="PF00512">
    <property type="entry name" value="HisKA"/>
    <property type="match status" value="1"/>
</dbReference>
<evidence type="ECO:0000313" key="12">
    <source>
        <dbReference type="Proteomes" id="UP001499974"/>
    </source>
</evidence>
<dbReference type="InterPro" id="IPR000014">
    <property type="entry name" value="PAS"/>
</dbReference>
<dbReference type="InterPro" id="IPR003661">
    <property type="entry name" value="HisK_dim/P_dom"/>
</dbReference>
<dbReference type="NCBIfam" id="TIGR00229">
    <property type="entry name" value="sensory_box"/>
    <property type="match status" value="2"/>
</dbReference>
<evidence type="ECO:0000313" key="11">
    <source>
        <dbReference type="EMBL" id="GAA4695057.1"/>
    </source>
</evidence>
<dbReference type="CDD" id="cd00130">
    <property type="entry name" value="PAS"/>
    <property type="match status" value="2"/>
</dbReference>
<feature type="domain" description="PAS" evidence="9">
    <location>
        <begin position="5"/>
        <end position="57"/>
    </location>
</feature>
<dbReference type="PROSITE" id="PS50109">
    <property type="entry name" value="HIS_KIN"/>
    <property type="match status" value="1"/>
</dbReference>
<dbReference type="EC" id="2.7.13.3" evidence="3"/>
<dbReference type="InterPro" id="IPR000700">
    <property type="entry name" value="PAS-assoc_C"/>
</dbReference>
<dbReference type="SMART" id="SM00091">
    <property type="entry name" value="PAS"/>
    <property type="match status" value="2"/>
</dbReference>
<feature type="domain" description="PAC" evidence="10">
    <location>
        <begin position="202"/>
        <end position="252"/>
    </location>
</feature>
<dbReference type="InterPro" id="IPR003594">
    <property type="entry name" value="HATPase_dom"/>
</dbReference>
<evidence type="ECO:0000256" key="7">
    <source>
        <dbReference type="ARBA" id="ARBA00023012"/>
    </source>
</evidence>
<dbReference type="Gene3D" id="3.30.565.10">
    <property type="entry name" value="Histidine kinase-like ATPase, C-terminal domain"/>
    <property type="match status" value="1"/>
</dbReference>
<dbReference type="PRINTS" id="PR00344">
    <property type="entry name" value="BCTRLSENSOR"/>
</dbReference>
<proteinExistence type="predicted"/>
<dbReference type="CDD" id="cd00082">
    <property type="entry name" value="HisKA"/>
    <property type="match status" value="1"/>
</dbReference>
<feature type="domain" description="Histidine kinase" evidence="8">
    <location>
        <begin position="260"/>
        <end position="478"/>
    </location>
</feature>
<dbReference type="Proteomes" id="UP001499974">
    <property type="component" value="Unassembled WGS sequence"/>
</dbReference>
<evidence type="ECO:0000256" key="3">
    <source>
        <dbReference type="ARBA" id="ARBA00012438"/>
    </source>
</evidence>
<organism evidence="11 12">
    <name type="scientific">Nocardioides conyzicola</name>
    <dbReference type="NCBI Taxonomy" id="1651781"/>
    <lineage>
        <taxon>Bacteria</taxon>
        <taxon>Bacillati</taxon>
        <taxon>Actinomycetota</taxon>
        <taxon>Actinomycetes</taxon>
        <taxon>Propionibacteriales</taxon>
        <taxon>Nocardioidaceae</taxon>
        <taxon>Nocardioides</taxon>
    </lineage>
</organism>
<reference evidence="12" key="1">
    <citation type="journal article" date="2019" name="Int. J. Syst. Evol. Microbiol.">
        <title>The Global Catalogue of Microorganisms (GCM) 10K type strain sequencing project: providing services to taxonomists for standard genome sequencing and annotation.</title>
        <authorList>
            <consortium name="The Broad Institute Genomics Platform"/>
            <consortium name="The Broad Institute Genome Sequencing Center for Infectious Disease"/>
            <person name="Wu L."/>
            <person name="Ma J."/>
        </authorList>
    </citation>
    <scope>NUCLEOTIDE SEQUENCE [LARGE SCALE GENOMIC DNA]</scope>
    <source>
        <strain evidence="12">JCM 18531</strain>
    </source>
</reference>
<dbReference type="RefSeq" id="WP_345519465.1">
    <property type="nucleotide sequence ID" value="NZ_BAABKM010000002.1"/>
</dbReference>
<feature type="domain" description="PAS" evidence="9">
    <location>
        <begin position="125"/>
        <end position="180"/>
    </location>
</feature>
<dbReference type="SMART" id="SM00388">
    <property type="entry name" value="HisKA"/>
    <property type="match status" value="1"/>
</dbReference>
<evidence type="ECO:0000259" key="8">
    <source>
        <dbReference type="PROSITE" id="PS50109"/>
    </source>
</evidence>
<keyword evidence="12" id="KW-1185">Reference proteome</keyword>
<evidence type="ECO:0000256" key="6">
    <source>
        <dbReference type="ARBA" id="ARBA00022777"/>
    </source>
</evidence>
<dbReference type="Gene3D" id="3.30.450.20">
    <property type="entry name" value="PAS domain"/>
    <property type="match status" value="2"/>
</dbReference>
<dbReference type="InterPro" id="IPR036890">
    <property type="entry name" value="HATPase_C_sf"/>
</dbReference>
<keyword evidence="4" id="KW-0597">Phosphoprotein</keyword>
<dbReference type="PANTHER" id="PTHR43047:SF72">
    <property type="entry name" value="OSMOSENSING HISTIDINE PROTEIN KINASE SLN1"/>
    <property type="match status" value="1"/>
</dbReference>
<dbReference type="SMART" id="SM00086">
    <property type="entry name" value="PAC"/>
    <property type="match status" value="2"/>
</dbReference>
<dbReference type="CDD" id="cd00075">
    <property type="entry name" value="HATPase"/>
    <property type="match status" value="1"/>
</dbReference>
<keyword evidence="6" id="KW-0418">Kinase</keyword>
<sequence>MELHAGELFRGVFEAAPDAVVIVDDAGLIVLANAQCRTVFGCEPDALVGESVDVLVPLGVRGSHPKRRKGYGASANPRPMGLLRLAAVRHDGTEFPAEISLAPIDVDGHKFVSATVRDITARIKDEERFRALLDAAPDPMVIIDSSSTIVLVNNQVTEVFGYQPRDLVGQSITLLATEERRDSDGSWFAEYLQAPEPRPMQANAGADVRHQDGRSVPVEVSMSPLQTDEGVLVSVALRDVSERMRIEAESQRLRDDVIATVSHELRTPLTSIIGYAELMSDLDELDLSRRARKLLAVIERNASRELQLVNDLLTMAFLEDDRLRMVRESIDLRQVCDRVVEDQRLRARERGVALTFVGGEAPPVVGDYGRVVQVLENVVSNAVKFTRAGGRVDVGIADHGAMGVIEVRDTGIGVTPEEKERLFERLYRSPRAVAEQVQGAGLGLPIARAIVEAHGGWIDLQSELGVGTVVRVALPHERADATGA</sequence>
<dbReference type="Pfam" id="PF13426">
    <property type="entry name" value="PAS_9"/>
    <property type="match status" value="2"/>
</dbReference>
<dbReference type="InterPro" id="IPR035965">
    <property type="entry name" value="PAS-like_dom_sf"/>
</dbReference>
<dbReference type="SUPFAM" id="SSF55874">
    <property type="entry name" value="ATPase domain of HSP90 chaperone/DNA topoisomerase II/histidine kinase"/>
    <property type="match status" value="1"/>
</dbReference>
<comment type="catalytic activity">
    <reaction evidence="1">
        <text>ATP + protein L-histidine = ADP + protein N-phospho-L-histidine.</text>
        <dbReference type="EC" id="2.7.13.3"/>
    </reaction>
</comment>
<dbReference type="Pfam" id="PF02518">
    <property type="entry name" value="HATPase_c"/>
    <property type="match status" value="1"/>
</dbReference>
<dbReference type="SMART" id="SM00387">
    <property type="entry name" value="HATPase_c"/>
    <property type="match status" value="1"/>
</dbReference>
<accession>A0ABP8WWQ9</accession>
<evidence type="ECO:0000259" key="9">
    <source>
        <dbReference type="PROSITE" id="PS50112"/>
    </source>
</evidence>
<comment type="subcellular location">
    <subcellularLocation>
        <location evidence="2">Cell membrane</location>
    </subcellularLocation>
</comment>
<dbReference type="SUPFAM" id="SSF55785">
    <property type="entry name" value="PYP-like sensor domain (PAS domain)"/>
    <property type="match status" value="2"/>
</dbReference>
<evidence type="ECO:0000259" key="10">
    <source>
        <dbReference type="PROSITE" id="PS50113"/>
    </source>
</evidence>
<dbReference type="InterPro" id="IPR005467">
    <property type="entry name" value="His_kinase_dom"/>
</dbReference>
<dbReference type="SUPFAM" id="SSF47384">
    <property type="entry name" value="Homodimeric domain of signal transducing histidine kinase"/>
    <property type="match status" value="1"/>
</dbReference>
<dbReference type="Gene3D" id="1.10.287.130">
    <property type="match status" value="1"/>
</dbReference>
<dbReference type="EMBL" id="BAABKM010000002">
    <property type="protein sequence ID" value="GAA4695057.1"/>
    <property type="molecule type" value="Genomic_DNA"/>
</dbReference>
<keyword evidence="5" id="KW-0808">Transferase</keyword>
<dbReference type="PROSITE" id="PS50113">
    <property type="entry name" value="PAC"/>
    <property type="match status" value="1"/>
</dbReference>